<dbReference type="Pfam" id="PF02046">
    <property type="entry name" value="COX6A"/>
    <property type="match status" value="1"/>
</dbReference>
<accession>A0A2I9LNW5</accession>
<dbReference type="GO" id="GO:0005743">
    <property type="term" value="C:mitochondrial inner membrane"/>
    <property type="evidence" value="ECO:0007669"/>
    <property type="project" value="UniProtKB-SubCell"/>
</dbReference>
<dbReference type="InterPro" id="IPR036418">
    <property type="entry name" value="Cyt_c_oxidase_su6a_sf"/>
</dbReference>
<dbReference type="GO" id="GO:0030234">
    <property type="term" value="F:enzyme regulator activity"/>
    <property type="evidence" value="ECO:0007669"/>
    <property type="project" value="TreeGrafter"/>
</dbReference>
<evidence type="ECO:0000256" key="9">
    <source>
        <dbReference type="ARBA" id="ARBA00023136"/>
    </source>
</evidence>
<proteinExistence type="inferred from homology"/>
<comment type="pathway">
    <text evidence="2">Energy metabolism; oxidative phosphorylation.</text>
</comment>
<evidence type="ECO:0000256" key="6">
    <source>
        <dbReference type="ARBA" id="ARBA00022946"/>
    </source>
</evidence>
<evidence type="ECO:0000256" key="8">
    <source>
        <dbReference type="ARBA" id="ARBA00023128"/>
    </source>
</evidence>
<reference evidence="11" key="1">
    <citation type="journal article" date="2017" name="Toxicon">
        <title>Venom-gland transcriptomics and venom proteomics of the Hentz striped scorpion (Centruroides hentzi; Buthidae) reveal high toxin diversity in a harmless member of a lethal family.</title>
        <authorList>
            <person name="Ward M.J."/>
            <person name="Ellsworth S.A."/>
            <person name="Rokyta D.R."/>
        </authorList>
    </citation>
    <scope>NUCLEOTIDE SEQUENCE</scope>
    <source>
        <tissue evidence="11">Venom gland</tissue>
    </source>
</reference>
<evidence type="ECO:0000256" key="3">
    <source>
        <dbReference type="ARBA" id="ARBA00005553"/>
    </source>
</evidence>
<keyword evidence="9" id="KW-0472">Membrane</keyword>
<comment type="subcellular location">
    <subcellularLocation>
        <location evidence="1">Mitochondrion inner membrane</location>
        <topology evidence="1">Single-pass membrane protein</topology>
    </subcellularLocation>
</comment>
<dbReference type="Gene3D" id="4.10.95.10">
    <property type="entry name" value="Cytochrome c oxidase, subunit VIa"/>
    <property type="match status" value="1"/>
</dbReference>
<dbReference type="AlphaFoldDB" id="A0A2I9LNW5"/>
<name>A0A2I9LNW5_9SCOR</name>
<keyword evidence="5" id="KW-0999">Mitochondrion inner membrane</keyword>
<evidence type="ECO:0000256" key="2">
    <source>
        <dbReference type="ARBA" id="ARBA00004673"/>
    </source>
</evidence>
<dbReference type="GO" id="GO:0006123">
    <property type="term" value="P:mitochondrial electron transport, cytochrome c to oxygen"/>
    <property type="evidence" value="ECO:0007669"/>
    <property type="project" value="TreeGrafter"/>
</dbReference>
<keyword evidence="7" id="KW-1133">Transmembrane helix</keyword>
<dbReference type="InterPro" id="IPR001349">
    <property type="entry name" value="Cyt_c_oxidase_su6a"/>
</dbReference>
<dbReference type="FunFam" id="4.10.95.10:FF:000001">
    <property type="entry name" value="Cytochrome c oxidase subunit 6A, mitochondrial"/>
    <property type="match status" value="1"/>
</dbReference>
<dbReference type="PANTHER" id="PTHR11504:SF0">
    <property type="entry name" value="CYTOCHROME C OXIDASE SUBUNIT"/>
    <property type="match status" value="1"/>
</dbReference>
<evidence type="ECO:0000313" key="11">
    <source>
        <dbReference type="EMBL" id="MBW20080.1"/>
    </source>
</evidence>
<evidence type="ECO:0000256" key="1">
    <source>
        <dbReference type="ARBA" id="ARBA00004434"/>
    </source>
</evidence>
<dbReference type="SUPFAM" id="SSF81411">
    <property type="entry name" value="Mitochondrial cytochrome c oxidase subunit VIa"/>
    <property type="match status" value="1"/>
</dbReference>
<dbReference type="PANTHER" id="PTHR11504">
    <property type="entry name" value="CYTOCHROME C OXIDASE POLYPEPTIDE VIA"/>
    <property type="match status" value="1"/>
</dbReference>
<dbReference type="EMBL" id="GFWZ01000090">
    <property type="protein sequence ID" value="MBW20080.1"/>
    <property type="molecule type" value="Transcribed_RNA"/>
</dbReference>
<evidence type="ECO:0000256" key="10">
    <source>
        <dbReference type="RuleBase" id="RU004396"/>
    </source>
</evidence>
<protein>
    <submittedName>
        <fullName evidence="11">Cytochrome C oxidase, subunit VIa/COX13</fullName>
    </submittedName>
</protein>
<evidence type="ECO:0000256" key="5">
    <source>
        <dbReference type="ARBA" id="ARBA00022792"/>
    </source>
</evidence>
<organism evidence="11">
    <name type="scientific">Centruroides hentzi</name>
    <dbReference type="NCBI Taxonomy" id="88313"/>
    <lineage>
        <taxon>Eukaryota</taxon>
        <taxon>Metazoa</taxon>
        <taxon>Ecdysozoa</taxon>
        <taxon>Arthropoda</taxon>
        <taxon>Chelicerata</taxon>
        <taxon>Arachnida</taxon>
        <taxon>Scorpiones</taxon>
        <taxon>Buthida</taxon>
        <taxon>Buthoidea</taxon>
        <taxon>Buthidae</taxon>
        <taxon>Centruroides</taxon>
    </lineage>
</organism>
<evidence type="ECO:0000256" key="4">
    <source>
        <dbReference type="ARBA" id="ARBA00022692"/>
    </source>
</evidence>
<keyword evidence="8" id="KW-0496">Mitochondrion</keyword>
<sequence length="115" mass="13276">MAAMASLAKRLNLNATRFIRQSRLMSMGTPPEVAEAAMKKWRMLTFLVALPSVGICMVNAYLGEKEHMAHWQRPEFKPYEHLRIRNRPFPWGDGNHGLFHNPRKNALPEGYEDDL</sequence>
<dbReference type="CDD" id="cd00925">
    <property type="entry name" value="Cyt_c_Oxidase_VIa"/>
    <property type="match status" value="1"/>
</dbReference>
<keyword evidence="6" id="KW-0809">Transit peptide</keyword>
<comment type="similarity">
    <text evidence="3 10">Belongs to the cytochrome c oxidase subunit 6A family.</text>
</comment>
<evidence type="ECO:0000256" key="7">
    <source>
        <dbReference type="ARBA" id="ARBA00022989"/>
    </source>
</evidence>
<keyword evidence="4" id="KW-0812">Transmembrane</keyword>